<dbReference type="GO" id="GO:0140359">
    <property type="term" value="F:ABC-type transporter activity"/>
    <property type="evidence" value="ECO:0007669"/>
    <property type="project" value="InterPro"/>
</dbReference>
<organism evidence="3 4">
    <name type="scientific">Adhaeretor mobilis</name>
    <dbReference type="NCBI Taxonomy" id="1930276"/>
    <lineage>
        <taxon>Bacteria</taxon>
        <taxon>Pseudomonadati</taxon>
        <taxon>Planctomycetota</taxon>
        <taxon>Planctomycetia</taxon>
        <taxon>Pirellulales</taxon>
        <taxon>Lacipirellulaceae</taxon>
        <taxon>Adhaeretor</taxon>
    </lineage>
</organism>
<keyword evidence="4" id="KW-1185">Reference proteome</keyword>
<feature type="transmembrane region" description="Helical" evidence="1">
    <location>
        <begin position="240"/>
        <end position="262"/>
    </location>
</feature>
<feature type="transmembrane region" description="Helical" evidence="1">
    <location>
        <begin position="719"/>
        <end position="739"/>
    </location>
</feature>
<dbReference type="NCBIfam" id="NF041647">
    <property type="entry name" value="ABC_perm_CPBP"/>
    <property type="match status" value="1"/>
</dbReference>
<dbReference type="GO" id="GO:0004175">
    <property type="term" value="F:endopeptidase activity"/>
    <property type="evidence" value="ECO:0007669"/>
    <property type="project" value="UniProtKB-ARBA"/>
</dbReference>
<dbReference type="EMBL" id="CP036263">
    <property type="protein sequence ID" value="QDS99514.1"/>
    <property type="molecule type" value="Genomic_DNA"/>
</dbReference>
<proteinExistence type="predicted"/>
<evidence type="ECO:0000313" key="4">
    <source>
        <dbReference type="Proteomes" id="UP000319852"/>
    </source>
</evidence>
<feature type="transmembrane region" description="Helical" evidence="1">
    <location>
        <begin position="336"/>
        <end position="358"/>
    </location>
</feature>
<feature type="transmembrane region" description="Helical" evidence="1">
    <location>
        <begin position="595"/>
        <end position="615"/>
    </location>
</feature>
<protein>
    <submittedName>
        <fullName evidence="3">ABC-2 family transporter protein</fullName>
    </submittedName>
</protein>
<dbReference type="AlphaFoldDB" id="A0A517MXA8"/>
<feature type="transmembrane region" description="Helical" evidence="1">
    <location>
        <begin position="511"/>
        <end position="534"/>
    </location>
</feature>
<dbReference type="OrthoDB" id="5486437at2"/>
<dbReference type="Pfam" id="PF12679">
    <property type="entry name" value="ABC2_membrane_2"/>
    <property type="match status" value="1"/>
</dbReference>
<dbReference type="PANTHER" id="PTHR43471">
    <property type="entry name" value="ABC TRANSPORTER PERMEASE"/>
    <property type="match status" value="1"/>
</dbReference>
<name>A0A517MXA8_9BACT</name>
<evidence type="ECO:0000256" key="1">
    <source>
        <dbReference type="SAM" id="Phobius"/>
    </source>
</evidence>
<sequence length="766" mass="84234">MQWKNVKLIFLREMRDQLRDRRTLFLIAILPLLLYPLLGMSFMQMMQFMQSNTAKILIVNAQELESPELQDAEWLPPLLEGDFFSPELIPGKTQRDSLQVVRAESLDPEDPADIPLLKIEGETPEQHASRLLKAGHVQAVLEFPAGFGKGLLQVRETVIDRQPAGQTNALELSPTYNAANEKSQSAQIRLERVLRLWRQKITAHNLTDSHVPIQATQPFDFQPVDTAPVEQKQVVVLSKILPFVLIIWALTGAFYPAVDLCAGEKERGTLETLLTSPAMRREIVWGKLLTVMLFSSATALLNLATLGLTSKFVTSQLAANPAFGSLGSLTMPSASAMALLVLSLVPISALFGALCLACAAFARSTKEGQYYLMPLMLVTMPLMLLPMSPGVELDLGTSLVPLTGLILLLRSAIEGQYLQALPFVVPVLGVTSMCCLLAIRWAEEQFASESVLFRESERLELGRWLKSLVRDRCPTPTLPQGVLCIALIMIVQFFVSVAFTARSAEETSYSFIVISTLVMQLGCVLAPAALMTIFLTSKPAKSLLLDRWPQWKHLGVAGVLALLVHPLSVRLSSAIQEVYPISPEMQGSLQQFQEVLFGSPYWWATLLLIAVLPAVCEEIAFRGFILSGLRHLGHKWWAICITAVAFGAVHPVMQQKLSAASLGLLIGYLAVQTGSLLPCTLFHAFHNGLQVGVYRAAEYAEANPNSFAYQLLGGKDPALYQPAVLLLCGIAATLLILSLQKASYDRTKEEKLQEARDRGNTPLVSV</sequence>
<feature type="transmembrane region" description="Helical" evidence="1">
    <location>
        <begin position="554"/>
        <end position="575"/>
    </location>
</feature>
<keyword evidence="1" id="KW-0472">Membrane</keyword>
<feature type="transmembrane region" description="Helical" evidence="1">
    <location>
        <begin position="665"/>
        <end position="685"/>
    </location>
</feature>
<dbReference type="PANTHER" id="PTHR43471:SF3">
    <property type="entry name" value="ABC TRANSPORTER PERMEASE PROTEIN NATB"/>
    <property type="match status" value="1"/>
</dbReference>
<dbReference type="Pfam" id="PF02517">
    <property type="entry name" value="Rce1-like"/>
    <property type="match status" value="1"/>
</dbReference>
<dbReference type="RefSeq" id="WP_145060725.1">
    <property type="nucleotide sequence ID" value="NZ_CP036263.1"/>
</dbReference>
<evidence type="ECO:0000313" key="3">
    <source>
        <dbReference type="EMBL" id="QDS99514.1"/>
    </source>
</evidence>
<dbReference type="GO" id="GO:0005886">
    <property type="term" value="C:plasma membrane"/>
    <property type="evidence" value="ECO:0007669"/>
    <property type="project" value="UniProtKB-SubCell"/>
</dbReference>
<accession>A0A517MXA8</accession>
<feature type="domain" description="CAAX prenyl protease 2/Lysostaphin resistance protein A-like" evidence="2">
    <location>
        <begin position="602"/>
        <end position="688"/>
    </location>
</feature>
<dbReference type="Proteomes" id="UP000319852">
    <property type="component" value="Chromosome"/>
</dbReference>
<feature type="transmembrane region" description="Helical" evidence="1">
    <location>
        <begin position="478"/>
        <end position="499"/>
    </location>
</feature>
<keyword evidence="1" id="KW-1133">Transmembrane helix</keyword>
<feature type="transmembrane region" description="Helical" evidence="1">
    <location>
        <begin position="635"/>
        <end position="653"/>
    </location>
</feature>
<feature type="transmembrane region" description="Helical" evidence="1">
    <location>
        <begin position="395"/>
        <end position="413"/>
    </location>
</feature>
<dbReference type="InterPro" id="IPR003675">
    <property type="entry name" value="Rce1/LyrA-like_dom"/>
</dbReference>
<dbReference type="KEGG" id="amob:HG15A2_28380"/>
<reference evidence="3 4" key="1">
    <citation type="submission" date="2019-02" db="EMBL/GenBank/DDBJ databases">
        <title>Deep-cultivation of Planctomycetes and their phenomic and genomic characterization uncovers novel biology.</title>
        <authorList>
            <person name="Wiegand S."/>
            <person name="Jogler M."/>
            <person name="Boedeker C."/>
            <person name="Pinto D."/>
            <person name="Vollmers J."/>
            <person name="Rivas-Marin E."/>
            <person name="Kohn T."/>
            <person name="Peeters S.H."/>
            <person name="Heuer A."/>
            <person name="Rast P."/>
            <person name="Oberbeckmann S."/>
            <person name="Bunk B."/>
            <person name="Jeske O."/>
            <person name="Meyerdierks A."/>
            <person name="Storesund J.E."/>
            <person name="Kallscheuer N."/>
            <person name="Luecker S."/>
            <person name="Lage O.M."/>
            <person name="Pohl T."/>
            <person name="Merkel B.J."/>
            <person name="Hornburger P."/>
            <person name="Mueller R.-W."/>
            <person name="Bruemmer F."/>
            <person name="Labrenz M."/>
            <person name="Spormann A.M."/>
            <person name="Op den Camp H."/>
            <person name="Overmann J."/>
            <person name="Amann R."/>
            <person name="Jetten M.S.M."/>
            <person name="Mascher T."/>
            <person name="Medema M.H."/>
            <person name="Devos D.P."/>
            <person name="Kaster A.-K."/>
            <person name="Ovreas L."/>
            <person name="Rohde M."/>
            <person name="Galperin M.Y."/>
            <person name="Jogler C."/>
        </authorList>
    </citation>
    <scope>NUCLEOTIDE SEQUENCE [LARGE SCALE GENOMIC DNA]</scope>
    <source>
        <strain evidence="3 4">HG15A2</strain>
    </source>
</reference>
<keyword evidence="1" id="KW-0812">Transmembrane</keyword>
<evidence type="ECO:0000259" key="2">
    <source>
        <dbReference type="Pfam" id="PF02517"/>
    </source>
</evidence>
<feature type="transmembrane region" description="Helical" evidence="1">
    <location>
        <begin position="420"/>
        <end position="442"/>
    </location>
</feature>
<feature type="transmembrane region" description="Helical" evidence="1">
    <location>
        <begin position="283"/>
        <end position="304"/>
    </location>
</feature>
<dbReference type="GO" id="GO:0080120">
    <property type="term" value="P:CAAX-box protein maturation"/>
    <property type="evidence" value="ECO:0007669"/>
    <property type="project" value="UniProtKB-ARBA"/>
</dbReference>
<gene>
    <name evidence="3" type="ORF">HG15A2_28380</name>
</gene>
<feature type="transmembrane region" description="Helical" evidence="1">
    <location>
        <begin position="370"/>
        <end position="389"/>
    </location>
</feature>